<evidence type="ECO:0000259" key="6">
    <source>
        <dbReference type="PROSITE" id="PS50850"/>
    </source>
</evidence>
<dbReference type="SUPFAM" id="SSF103473">
    <property type="entry name" value="MFS general substrate transporter"/>
    <property type="match status" value="1"/>
</dbReference>
<feature type="transmembrane region" description="Helical" evidence="5">
    <location>
        <begin position="343"/>
        <end position="366"/>
    </location>
</feature>
<protein>
    <submittedName>
        <fullName evidence="7">MFS transporter, putative metabolite transport protein</fullName>
    </submittedName>
</protein>
<feature type="transmembrane region" description="Helical" evidence="5">
    <location>
        <begin position="261"/>
        <end position="282"/>
    </location>
</feature>
<dbReference type="Gene3D" id="1.20.1250.20">
    <property type="entry name" value="MFS general substrate transporter like domains"/>
    <property type="match status" value="1"/>
</dbReference>
<dbReference type="RefSeq" id="WP_245796694.1">
    <property type="nucleotide sequence ID" value="NZ_FSRG01000003.1"/>
</dbReference>
<dbReference type="InterPro" id="IPR036259">
    <property type="entry name" value="MFS_trans_sf"/>
</dbReference>
<keyword evidence="3 5" id="KW-1133">Transmembrane helix</keyword>
<dbReference type="PANTHER" id="PTHR23508:SF10">
    <property type="entry name" value="CARBOXYLIC ACID TRANSPORTER PROTEIN HOMOLOG"/>
    <property type="match status" value="1"/>
</dbReference>
<gene>
    <name evidence="7" type="ORF">SAMN02745161_0906</name>
</gene>
<organism evidence="7 8">
    <name type="scientific">Halodesulfovibrio marinisediminis DSM 17456</name>
    <dbReference type="NCBI Taxonomy" id="1121457"/>
    <lineage>
        <taxon>Bacteria</taxon>
        <taxon>Pseudomonadati</taxon>
        <taxon>Thermodesulfobacteriota</taxon>
        <taxon>Desulfovibrionia</taxon>
        <taxon>Desulfovibrionales</taxon>
        <taxon>Desulfovibrionaceae</taxon>
        <taxon>Halodesulfovibrio</taxon>
    </lineage>
</organism>
<feature type="transmembrane region" description="Helical" evidence="5">
    <location>
        <begin position="319"/>
        <end position="337"/>
    </location>
</feature>
<keyword evidence="2 5" id="KW-0812">Transmembrane</keyword>
<evidence type="ECO:0000256" key="4">
    <source>
        <dbReference type="ARBA" id="ARBA00023136"/>
    </source>
</evidence>
<evidence type="ECO:0000313" key="8">
    <source>
        <dbReference type="Proteomes" id="UP000184694"/>
    </source>
</evidence>
<dbReference type="CDD" id="cd17316">
    <property type="entry name" value="MFS_SV2_like"/>
    <property type="match status" value="1"/>
</dbReference>
<keyword evidence="4 5" id="KW-0472">Membrane</keyword>
<dbReference type="EMBL" id="FSRG01000003">
    <property type="protein sequence ID" value="SIN80942.1"/>
    <property type="molecule type" value="Genomic_DNA"/>
</dbReference>
<feature type="transmembrane region" description="Helical" evidence="5">
    <location>
        <begin position="409"/>
        <end position="429"/>
    </location>
</feature>
<feature type="transmembrane region" description="Helical" evidence="5">
    <location>
        <begin position="149"/>
        <end position="175"/>
    </location>
</feature>
<proteinExistence type="predicted"/>
<evidence type="ECO:0000256" key="3">
    <source>
        <dbReference type="ARBA" id="ARBA00022989"/>
    </source>
</evidence>
<dbReference type="AlphaFoldDB" id="A0A1N6ED18"/>
<name>A0A1N6ED18_9BACT</name>
<dbReference type="GO" id="GO:0046943">
    <property type="term" value="F:carboxylic acid transmembrane transporter activity"/>
    <property type="evidence" value="ECO:0007669"/>
    <property type="project" value="TreeGrafter"/>
</dbReference>
<dbReference type="InterPro" id="IPR020846">
    <property type="entry name" value="MFS_dom"/>
</dbReference>
<dbReference type="GO" id="GO:0005886">
    <property type="term" value="C:plasma membrane"/>
    <property type="evidence" value="ECO:0007669"/>
    <property type="project" value="TreeGrafter"/>
</dbReference>
<evidence type="ECO:0000256" key="1">
    <source>
        <dbReference type="ARBA" id="ARBA00004141"/>
    </source>
</evidence>
<feature type="transmembrane region" description="Helical" evidence="5">
    <location>
        <begin position="181"/>
        <end position="199"/>
    </location>
</feature>
<dbReference type="PANTHER" id="PTHR23508">
    <property type="entry name" value="CARBOXYLIC ACID TRANSPORTER PROTEIN HOMOLOG"/>
    <property type="match status" value="1"/>
</dbReference>
<dbReference type="Pfam" id="PF00083">
    <property type="entry name" value="Sugar_tr"/>
    <property type="match status" value="1"/>
</dbReference>
<feature type="transmembrane region" description="Helical" evidence="5">
    <location>
        <begin position="59"/>
        <end position="83"/>
    </location>
</feature>
<keyword evidence="8" id="KW-1185">Reference proteome</keyword>
<feature type="transmembrane region" description="Helical" evidence="5">
    <location>
        <begin position="115"/>
        <end position="137"/>
    </location>
</feature>
<accession>A0A1N6ED18</accession>
<evidence type="ECO:0000256" key="2">
    <source>
        <dbReference type="ARBA" id="ARBA00022692"/>
    </source>
</evidence>
<dbReference type="InterPro" id="IPR005828">
    <property type="entry name" value="MFS_sugar_transport-like"/>
</dbReference>
<feature type="domain" description="Major facilitator superfamily (MFS) profile" evidence="6">
    <location>
        <begin position="25"/>
        <end position="433"/>
    </location>
</feature>
<feature type="transmembrane region" description="Helical" evidence="5">
    <location>
        <begin position="25"/>
        <end position="47"/>
    </location>
</feature>
<evidence type="ECO:0000256" key="5">
    <source>
        <dbReference type="SAM" id="Phobius"/>
    </source>
</evidence>
<dbReference type="Proteomes" id="UP000184694">
    <property type="component" value="Unassembled WGS sequence"/>
</dbReference>
<feature type="transmembrane region" description="Helical" evidence="5">
    <location>
        <begin position="90"/>
        <end position="109"/>
    </location>
</feature>
<dbReference type="PROSITE" id="PS50850">
    <property type="entry name" value="MFS"/>
    <property type="match status" value="1"/>
</dbReference>
<comment type="subcellular location">
    <subcellularLocation>
        <location evidence="1">Membrane</location>
        <topology evidence="1">Multi-pass membrane protein</topology>
    </subcellularLocation>
</comment>
<feature type="transmembrane region" description="Helical" evidence="5">
    <location>
        <begin position="378"/>
        <end position="397"/>
    </location>
</feature>
<dbReference type="STRING" id="1121457.SAMN02745161_0906"/>
<evidence type="ECO:0000313" key="7">
    <source>
        <dbReference type="EMBL" id="SIN80942.1"/>
    </source>
</evidence>
<sequence length="451" mass="48945">MMGLETNKTTISFDKAPYSAIHKKLTLGTFMGQVSDGYILGIIGIALSYTTGYLDLNGYWMGLIGAGALFGILFGSLLTGILVDKVGRKQTYLIVPTFSLFFSVIQFFLTDPLHLVIVRFLLGVCVGADYAVGVSLLSEWTPKRILSKIMGWLIIAWTLGYIISYFSGFFIASLGDLGENGWRWILSSSALFAAITLVVRIGSPESPTWTLANKGTQPALELVHKYLGKNFTLPELEEEAKSASFWKLFSPELWRSTVTSCTFYLCQVLPFFAISIFLPIVVKGLNIENPHASGMMYNAFTFIGVLLGVAVIDKVSRRAFLLWTFYGAAALLTLMTICDLPATPTLILLGAFSTCLALSTIIEYLYPAELFPPELRGSGVGLTIAASRIGAGMGTWLLPVISEQYGTTATLGCCVGSLVIGGLVCQLFAPETSPQFVANRSTENKPAHVEA</sequence>
<reference evidence="8" key="1">
    <citation type="submission" date="2016-11" db="EMBL/GenBank/DDBJ databases">
        <authorList>
            <person name="Varghese N."/>
            <person name="Submissions S."/>
        </authorList>
    </citation>
    <scope>NUCLEOTIDE SEQUENCE [LARGE SCALE GENOMIC DNA]</scope>
    <source>
        <strain evidence="8">DSM 17456</strain>
    </source>
</reference>
<feature type="transmembrane region" description="Helical" evidence="5">
    <location>
        <begin position="294"/>
        <end position="312"/>
    </location>
</feature>